<accession>A0A7X2V2Q1</accession>
<evidence type="ECO:0000256" key="1">
    <source>
        <dbReference type="SAM" id="Coils"/>
    </source>
</evidence>
<evidence type="ECO:0000256" key="2">
    <source>
        <dbReference type="SAM" id="MobiDB-lite"/>
    </source>
</evidence>
<feature type="region of interest" description="Disordered" evidence="2">
    <location>
        <begin position="1"/>
        <end position="37"/>
    </location>
</feature>
<feature type="compositionally biased region" description="Polar residues" evidence="2">
    <location>
        <begin position="7"/>
        <end position="26"/>
    </location>
</feature>
<gene>
    <name evidence="3" type="ORF">GKZ89_00365</name>
</gene>
<organism evidence="3 4">
    <name type="scientific">Metabacillus mangrovi</name>
    <dbReference type="NCBI Taxonomy" id="1491830"/>
    <lineage>
        <taxon>Bacteria</taxon>
        <taxon>Bacillati</taxon>
        <taxon>Bacillota</taxon>
        <taxon>Bacilli</taxon>
        <taxon>Bacillales</taxon>
        <taxon>Bacillaceae</taxon>
        <taxon>Metabacillus</taxon>
    </lineage>
</organism>
<dbReference type="Proteomes" id="UP000434639">
    <property type="component" value="Unassembled WGS sequence"/>
</dbReference>
<reference evidence="3 4" key="1">
    <citation type="journal article" date="2017" name="Int. J. Syst. Evol. Microbiol.">
        <title>Bacillus mangrovi sp. nov., isolated from a sediment sample from a mangrove forest.</title>
        <authorList>
            <person name="Gupta V."/>
            <person name="Singh P.K."/>
            <person name="Korpole S."/>
            <person name="Tanuku N.R.S."/>
            <person name="Pinnaka A.K."/>
        </authorList>
    </citation>
    <scope>NUCLEOTIDE SEQUENCE [LARGE SCALE GENOMIC DNA]</scope>
    <source>
        <strain evidence="3 4">KCTC 33872</strain>
    </source>
</reference>
<evidence type="ECO:0000313" key="3">
    <source>
        <dbReference type="EMBL" id="MTH51840.1"/>
    </source>
</evidence>
<dbReference type="OrthoDB" id="2936945at2"/>
<evidence type="ECO:0008006" key="5">
    <source>
        <dbReference type="Google" id="ProtNLM"/>
    </source>
</evidence>
<comment type="caution">
    <text evidence="3">The sequence shown here is derived from an EMBL/GenBank/DDBJ whole genome shotgun (WGS) entry which is preliminary data.</text>
</comment>
<dbReference type="AlphaFoldDB" id="A0A7X2V2Q1"/>
<keyword evidence="1" id="KW-0175">Coiled coil</keyword>
<proteinExistence type="predicted"/>
<protein>
    <recommendedName>
        <fullName evidence="5">Small, acid-soluble spore protein N</fullName>
    </recommendedName>
</protein>
<feature type="coiled-coil region" evidence="1">
    <location>
        <begin position="39"/>
        <end position="66"/>
    </location>
</feature>
<name>A0A7X2V2Q1_9BACI</name>
<dbReference type="EMBL" id="WMIB01000001">
    <property type="protein sequence ID" value="MTH51840.1"/>
    <property type="molecule type" value="Genomic_DNA"/>
</dbReference>
<evidence type="ECO:0000313" key="4">
    <source>
        <dbReference type="Proteomes" id="UP000434639"/>
    </source>
</evidence>
<keyword evidence="4" id="KW-1185">Reference proteome</keyword>
<dbReference type="RefSeq" id="WP_155110404.1">
    <property type="nucleotide sequence ID" value="NZ_WMIB01000001.1"/>
</dbReference>
<sequence>MPHYKNKQQSFQAAQQEATETVTHFQNMDPASPDYGSHLKHLKEEIRETNAQIQNALENASEHQRAQLETFKRDISRIVKETGEEDQI</sequence>